<reference evidence="2 3" key="1">
    <citation type="submission" date="2021-06" db="EMBL/GenBank/DDBJ databases">
        <title>Caerostris extrusa draft genome.</title>
        <authorList>
            <person name="Kono N."/>
            <person name="Arakawa K."/>
        </authorList>
    </citation>
    <scope>NUCLEOTIDE SEQUENCE [LARGE SCALE GENOMIC DNA]</scope>
</reference>
<feature type="compositionally biased region" description="Polar residues" evidence="1">
    <location>
        <begin position="63"/>
        <end position="73"/>
    </location>
</feature>
<feature type="region of interest" description="Disordered" evidence="1">
    <location>
        <begin position="1"/>
        <end position="73"/>
    </location>
</feature>
<dbReference type="Proteomes" id="UP001054945">
    <property type="component" value="Unassembled WGS sequence"/>
</dbReference>
<accession>A0AAV4PTH7</accession>
<name>A0AAV4PTH7_CAEEX</name>
<evidence type="ECO:0000313" key="3">
    <source>
        <dbReference type="Proteomes" id="UP001054945"/>
    </source>
</evidence>
<organism evidence="2 3">
    <name type="scientific">Caerostris extrusa</name>
    <name type="common">Bark spider</name>
    <name type="synonym">Caerostris bankana</name>
    <dbReference type="NCBI Taxonomy" id="172846"/>
    <lineage>
        <taxon>Eukaryota</taxon>
        <taxon>Metazoa</taxon>
        <taxon>Ecdysozoa</taxon>
        <taxon>Arthropoda</taxon>
        <taxon>Chelicerata</taxon>
        <taxon>Arachnida</taxon>
        <taxon>Araneae</taxon>
        <taxon>Araneomorphae</taxon>
        <taxon>Entelegynae</taxon>
        <taxon>Araneoidea</taxon>
        <taxon>Araneidae</taxon>
        <taxon>Caerostris</taxon>
    </lineage>
</organism>
<dbReference type="EMBL" id="BPLR01005019">
    <property type="protein sequence ID" value="GIX99230.1"/>
    <property type="molecule type" value="Genomic_DNA"/>
</dbReference>
<dbReference type="AlphaFoldDB" id="A0AAV4PTH7"/>
<feature type="compositionally biased region" description="Basic and acidic residues" evidence="1">
    <location>
        <begin position="44"/>
        <end position="53"/>
    </location>
</feature>
<feature type="compositionally biased region" description="Basic and acidic residues" evidence="1">
    <location>
        <begin position="14"/>
        <end position="37"/>
    </location>
</feature>
<keyword evidence="3" id="KW-1185">Reference proteome</keyword>
<evidence type="ECO:0000256" key="1">
    <source>
        <dbReference type="SAM" id="MobiDB-lite"/>
    </source>
</evidence>
<comment type="caution">
    <text evidence="2">The sequence shown here is derived from an EMBL/GenBank/DDBJ whole genome shotgun (WGS) entry which is preliminary data.</text>
</comment>
<sequence>MGIKSQGMGRGYSRAREGEGKEKETNKSVRGNEDGKSDALAMTDLEKTYEQNRESVYFPSPLCHQSGSRFASG</sequence>
<evidence type="ECO:0000313" key="2">
    <source>
        <dbReference type="EMBL" id="GIX99230.1"/>
    </source>
</evidence>
<gene>
    <name evidence="2" type="ORF">CEXT_711201</name>
</gene>
<proteinExistence type="predicted"/>
<protein>
    <submittedName>
        <fullName evidence="2">Uncharacterized protein</fullName>
    </submittedName>
</protein>